<keyword evidence="3" id="KW-1185">Reference proteome</keyword>
<proteinExistence type="predicted"/>
<sequence length="213" mass="24259">MFSVPSTEDMRVEELWTLFHATAPDFASVPHHLRLYLGKADGLWLNEKDMDASIVPDEEYSLSLSTTKTLTEVGIADEDAQQTRGVVDVLIVPPPRSEEILTEADFNAILIREVFIDSSSEASAPSSEFQTKLRTTYQCNEVVIGSHLLHQKHRRLAPILFDIDDIDDVQNGLLLFEPLKRAYDAFQLSFLYDKDSDQFYLKLFDPSLRKSVY</sequence>
<name>A0A8K1FT49_PYTOL</name>
<evidence type="ECO:0000259" key="1">
    <source>
        <dbReference type="Pfam" id="PF13391"/>
    </source>
</evidence>
<feature type="domain" description="HNH nuclease" evidence="1">
    <location>
        <begin position="142"/>
        <end position="190"/>
    </location>
</feature>
<evidence type="ECO:0000313" key="3">
    <source>
        <dbReference type="Proteomes" id="UP000794436"/>
    </source>
</evidence>
<dbReference type="AlphaFoldDB" id="A0A8K1FT49"/>
<comment type="caution">
    <text evidence="2">The sequence shown here is derived from an EMBL/GenBank/DDBJ whole genome shotgun (WGS) entry which is preliminary data.</text>
</comment>
<gene>
    <name evidence="2" type="ORF">Poli38472_001379</name>
</gene>
<reference evidence="2" key="1">
    <citation type="submission" date="2019-03" db="EMBL/GenBank/DDBJ databases">
        <title>Long read genome sequence of the mycoparasitic Pythium oligandrum ATCC 38472 isolated from sugarbeet rhizosphere.</title>
        <authorList>
            <person name="Gaulin E."/>
        </authorList>
    </citation>
    <scope>NUCLEOTIDE SEQUENCE</scope>
    <source>
        <strain evidence="2">ATCC 38472_TT</strain>
    </source>
</reference>
<accession>A0A8K1FT49</accession>
<dbReference type="Pfam" id="PF13391">
    <property type="entry name" value="HNH_2"/>
    <property type="match status" value="1"/>
</dbReference>
<dbReference type="Proteomes" id="UP000794436">
    <property type="component" value="Unassembled WGS sequence"/>
</dbReference>
<dbReference type="InterPro" id="IPR003615">
    <property type="entry name" value="HNH_nuc"/>
</dbReference>
<evidence type="ECO:0000313" key="2">
    <source>
        <dbReference type="EMBL" id="TMW69223.1"/>
    </source>
</evidence>
<dbReference type="EMBL" id="SPLM01000001">
    <property type="protein sequence ID" value="TMW69223.1"/>
    <property type="molecule type" value="Genomic_DNA"/>
</dbReference>
<organism evidence="2 3">
    <name type="scientific">Pythium oligandrum</name>
    <name type="common">Mycoparasitic fungus</name>
    <dbReference type="NCBI Taxonomy" id="41045"/>
    <lineage>
        <taxon>Eukaryota</taxon>
        <taxon>Sar</taxon>
        <taxon>Stramenopiles</taxon>
        <taxon>Oomycota</taxon>
        <taxon>Peronosporomycetes</taxon>
        <taxon>Pythiales</taxon>
        <taxon>Pythiaceae</taxon>
        <taxon>Pythium</taxon>
    </lineage>
</organism>
<protein>
    <recommendedName>
        <fullName evidence="1">HNH nuclease domain-containing protein</fullName>
    </recommendedName>
</protein>